<accession>A0ABD1LSV0</accession>
<proteinExistence type="predicted"/>
<dbReference type="Pfam" id="PF00223">
    <property type="entry name" value="PsaA_PsaB"/>
    <property type="match status" value="1"/>
</dbReference>
<organism evidence="1 2">
    <name type="scientific">Flemingia macrophylla</name>
    <dbReference type="NCBI Taxonomy" id="520843"/>
    <lineage>
        <taxon>Eukaryota</taxon>
        <taxon>Viridiplantae</taxon>
        <taxon>Streptophyta</taxon>
        <taxon>Embryophyta</taxon>
        <taxon>Tracheophyta</taxon>
        <taxon>Spermatophyta</taxon>
        <taxon>Magnoliopsida</taxon>
        <taxon>eudicotyledons</taxon>
        <taxon>Gunneridae</taxon>
        <taxon>Pentapetalae</taxon>
        <taxon>rosids</taxon>
        <taxon>fabids</taxon>
        <taxon>Fabales</taxon>
        <taxon>Fabaceae</taxon>
        <taxon>Papilionoideae</taxon>
        <taxon>50 kb inversion clade</taxon>
        <taxon>NPAAA clade</taxon>
        <taxon>indigoferoid/millettioid clade</taxon>
        <taxon>Phaseoleae</taxon>
        <taxon>Flemingia</taxon>
    </lineage>
</organism>
<dbReference type="Proteomes" id="UP001603857">
    <property type="component" value="Unassembled WGS sequence"/>
</dbReference>
<dbReference type="SUPFAM" id="SSF81558">
    <property type="entry name" value="Photosystem I subunits PsaA/PsaB"/>
    <property type="match status" value="1"/>
</dbReference>
<dbReference type="EMBL" id="JBGMDY010000008">
    <property type="protein sequence ID" value="KAL2326608.1"/>
    <property type="molecule type" value="Genomic_DNA"/>
</dbReference>
<comment type="caution">
    <text evidence="1">The sequence shown here is derived from an EMBL/GenBank/DDBJ whole genome shotgun (WGS) entry which is preliminary data.</text>
</comment>
<gene>
    <name evidence="1" type="ORF">Fmac_025666</name>
</gene>
<dbReference type="AlphaFoldDB" id="A0ABD1LSV0"/>
<protein>
    <submittedName>
        <fullName evidence="1">Uncharacterized protein</fullName>
    </submittedName>
</protein>
<sequence>MTREFYCFRNEICLSSRCASALHPRDPTVVSSTAQPPPPSSIATAPSLYGHCAQLRRCRASALHPTHPTLVSSTAQPRPPSHHRLAKIRMESETHEQNVIFTNESNIERWKKKRQAAVDSKIGRLNNVIQQSSWFFRKGVFGYSSLFTYYVIGRDYDPTIRYNDLLDRVLRHRDAIVSHLNWTPFHEKFLRRENVTLASSSST</sequence>
<name>A0ABD1LSV0_9FABA</name>
<dbReference type="InterPro" id="IPR036408">
    <property type="entry name" value="PSI_PsaA/B_sf"/>
</dbReference>
<evidence type="ECO:0000313" key="1">
    <source>
        <dbReference type="EMBL" id="KAL2326608.1"/>
    </source>
</evidence>
<keyword evidence="2" id="KW-1185">Reference proteome</keyword>
<reference evidence="1 2" key="1">
    <citation type="submission" date="2024-08" db="EMBL/GenBank/DDBJ databases">
        <title>Insights into the chromosomal genome structure of Flemingia macrophylla.</title>
        <authorList>
            <person name="Ding Y."/>
            <person name="Zhao Y."/>
            <person name="Bi W."/>
            <person name="Wu M."/>
            <person name="Zhao G."/>
            <person name="Gong Y."/>
            <person name="Li W."/>
            <person name="Zhang P."/>
        </authorList>
    </citation>
    <scope>NUCLEOTIDE SEQUENCE [LARGE SCALE GENOMIC DNA]</scope>
    <source>
        <strain evidence="1">DYQJB</strain>
        <tissue evidence="1">Leaf</tissue>
    </source>
</reference>
<dbReference type="Gene3D" id="1.20.1130.10">
    <property type="entry name" value="Photosystem I PsaA/PsaB"/>
    <property type="match status" value="1"/>
</dbReference>
<evidence type="ECO:0000313" key="2">
    <source>
        <dbReference type="Proteomes" id="UP001603857"/>
    </source>
</evidence>
<dbReference type="InterPro" id="IPR001280">
    <property type="entry name" value="PSI_PsaA/B"/>
</dbReference>